<keyword evidence="2" id="KW-1185">Reference proteome</keyword>
<dbReference type="EMBL" id="CAUYUJ010018889">
    <property type="protein sequence ID" value="CAK0887044.1"/>
    <property type="molecule type" value="Genomic_DNA"/>
</dbReference>
<proteinExistence type="predicted"/>
<organism evidence="1 2">
    <name type="scientific">Prorocentrum cordatum</name>
    <dbReference type="NCBI Taxonomy" id="2364126"/>
    <lineage>
        <taxon>Eukaryota</taxon>
        <taxon>Sar</taxon>
        <taxon>Alveolata</taxon>
        <taxon>Dinophyceae</taxon>
        <taxon>Prorocentrales</taxon>
        <taxon>Prorocentraceae</taxon>
        <taxon>Prorocentrum</taxon>
    </lineage>
</organism>
<feature type="non-terminal residue" evidence="1">
    <location>
        <position position="1"/>
    </location>
</feature>
<protein>
    <recommendedName>
        <fullName evidence="3">KIF-binding protein</fullName>
    </recommendedName>
</protein>
<accession>A0ABN9WKE9</accession>
<dbReference type="Proteomes" id="UP001189429">
    <property type="component" value="Unassembled WGS sequence"/>
</dbReference>
<name>A0ABN9WKE9_9DINO</name>
<comment type="caution">
    <text evidence="1">The sequence shown here is derived from an EMBL/GenBank/DDBJ whole genome shotgun (WGS) entry which is preliminary data.</text>
</comment>
<evidence type="ECO:0000313" key="1">
    <source>
        <dbReference type="EMBL" id="CAK0887044.1"/>
    </source>
</evidence>
<sequence length="124" mass="13514">VCTQPMRSQALSDQKRRKLGQLWDALLEADRLEDLDENAVSEAAQLVDDELGGSPATKALVYFSGFRLAVASGELGKAAPLAARARDCTILAEGRDSLYVAAFNGYAKDPASFLRDRDKWIMPP</sequence>
<gene>
    <name evidence="1" type="ORF">PCOR1329_LOCUS68232</name>
</gene>
<evidence type="ECO:0008006" key="3">
    <source>
        <dbReference type="Google" id="ProtNLM"/>
    </source>
</evidence>
<evidence type="ECO:0000313" key="2">
    <source>
        <dbReference type="Proteomes" id="UP001189429"/>
    </source>
</evidence>
<reference evidence="1" key="1">
    <citation type="submission" date="2023-10" db="EMBL/GenBank/DDBJ databases">
        <authorList>
            <person name="Chen Y."/>
            <person name="Shah S."/>
            <person name="Dougan E. K."/>
            <person name="Thang M."/>
            <person name="Chan C."/>
        </authorList>
    </citation>
    <scope>NUCLEOTIDE SEQUENCE [LARGE SCALE GENOMIC DNA]</scope>
</reference>